<gene>
    <name evidence="2" type="ORF">Dsin_018448</name>
</gene>
<evidence type="ECO:0000313" key="2">
    <source>
        <dbReference type="EMBL" id="KAK3204402.1"/>
    </source>
</evidence>
<dbReference type="PANTHER" id="PTHR31669">
    <property type="entry name" value="PROTEIN FAR1-RELATED SEQUENCE 10-RELATED"/>
    <property type="match status" value="1"/>
</dbReference>
<organism evidence="2 3">
    <name type="scientific">Dipteronia sinensis</name>
    <dbReference type="NCBI Taxonomy" id="43782"/>
    <lineage>
        <taxon>Eukaryota</taxon>
        <taxon>Viridiplantae</taxon>
        <taxon>Streptophyta</taxon>
        <taxon>Embryophyta</taxon>
        <taxon>Tracheophyta</taxon>
        <taxon>Spermatophyta</taxon>
        <taxon>Magnoliopsida</taxon>
        <taxon>eudicotyledons</taxon>
        <taxon>Gunneridae</taxon>
        <taxon>Pentapetalae</taxon>
        <taxon>rosids</taxon>
        <taxon>malvids</taxon>
        <taxon>Sapindales</taxon>
        <taxon>Sapindaceae</taxon>
        <taxon>Hippocastanoideae</taxon>
        <taxon>Acereae</taxon>
        <taxon>Dipteronia</taxon>
    </lineage>
</organism>
<name>A0AAE0E1M1_9ROSI</name>
<sequence>MPDVILVMIITDQDGAITNVSYHVYPNTLHRFCIWHIETKFSMTLDATIPYYNSNVFRRCIWDFETLEEFDLKWEEVVEQTKTAHNALLKSFFSLRSKWVPIYVKHVFSAGMSSSQRVESVHTFFKRYVSNKNSLFDFINRFEIAIKHLRHSKLQKDHINFNSKPLLRTSLAMEKQLGDIYTHEIF</sequence>
<dbReference type="PANTHER" id="PTHR31669:SF302">
    <property type="entry name" value="PROTEIN FAR1-RELATED SEQUENCE"/>
    <property type="match status" value="1"/>
</dbReference>
<dbReference type="GO" id="GO:0005634">
    <property type="term" value="C:nucleus"/>
    <property type="evidence" value="ECO:0007669"/>
    <property type="project" value="UniProtKB-SubCell"/>
</dbReference>
<evidence type="ECO:0000256" key="1">
    <source>
        <dbReference type="RuleBase" id="RU367018"/>
    </source>
</evidence>
<comment type="similarity">
    <text evidence="1">Belongs to the FHY3/FAR1 family.</text>
</comment>
<dbReference type="Proteomes" id="UP001281410">
    <property type="component" value="Unassembled WGS sequence"/>
</dbReference>
<protein>
    <recommendedName>
        <fullName evidence="1">Protein FAR1-RELATED SEQUENCE</fullName>
    </recommendedName>
</protein>
<dbReference type="GO" id="GO:0006355">
    <property type="term" value="P:regulation of DNA-templated transcription"/>
    <property type="evidence" value="ECO:0007669"/>
    <property type="project" value="UniProtKB-UniRule"/>
</dbReference>
<evidence type="ECO:0000313" key="3">
    <source>
        <dbReference type="Proteomes" id="UP001281410"/>
    </source>
</evidence>
<keyword evidence="1" id="KW-0479">Metal-binding</keyword>
<keyword evidence="3" id="KW-1185">Reference proteome</keyword>
<dbReference type="GO" id="GO:0008270">
    <property type="term" value="F:zinc ion binding"/>
    <property type="evidence" value="ECO:0007669"/>
    <property type="project" value="UniProtKB-UniRule"/>
</dbReference>
<dbReference type="AlphaFoldDB" id="A0AAE0E1M1"/>
<proteinExistence type="inferred from homology"/>
<keyword evidence="1" id="KW-0862">Zinc</keyword>
<dbReference type="EMBL" id="JANJYJ010000006">
    <property type="protein sequence ID" value="KAK3204402.1"/>
    <property type="molecule type" value="Genomic_DNA"/>
</dbReference>
<comment type="caution">
    <text evidence="2">The sequence shown here is derived from an EMBL/GenBank/DDBJ whole genome shotgun (WGS) entry which is preliminary data.</text>
</comment>
<keyword evidence="1" id="KW-0863">Zinc-finger</keyword>
<reference evidence="2" key="1">
    <citation type="journal article" date="2023" name="Plant J.">
        <title>Genome sequences and population genomics provide insights into the demographic history, inbreeding, and mutation load of two 'living fossil' tree species of Dipteronia.</title>
        <authorList>
            <person name="Feng Y."/>
            <person name="Comes H.P."/>
            <person name="Chen J."/>
            <person name="Zhu S."/>
            <person name="Lu R."/>
            <person name="Zhang X."/>
            <person name="Li P."/>
            <person name="Qiu J."/>
            <person name="Olsen K.M."/>
            <person name="Qiu Y."/>
        </authorList>
    </citation>
    <scope>NUCLEOTIDE SEQUENCE</scope>
    <source>
        <strain evidence="2">NBL</strain>
    </source>
</reference>
<keyword evidence="1" id="KW-0539">Nucleus</keyword>
<comment type="function">
    <text evidence="1">Putative transcription activator involved in regulating light control of development.</text>
</comment>
<accession>A0AAE0E1M1</accession>
<comment type="subcellular location">
    <subcellularLocation>
        <location evidence="1">Nucleus</location>
    </subcellularLocation>
</comment>
<dbReference type="InterPro" id="IPR031052">
    <property type="entry name" value="FHY3/FAR1"/>
</dbReference>